<dbReference type="EMBL" id="CP019478">
    <property type="protein sequence ID" value="UQC86962.1"/>
    <property type="molecule type" value="Genomic_DNA"/>
</dbReference>
<proteinExistence type="predicted"/>
<accession>A0A9Q8WLA2</accession>
<dbReference type="GeneID" id="73346438"/>
<dbReference type="KEGG" id="clup:CLUP02_12464"/>
<evidence type="ECO:0000313" key="1">
    <source>
        <dbReference type="EMBL" id="UQC86962.1"/>
    </source>
</evidence>
<sequence>MSIKICIVVGSLCPPCLDYQLLPSENHVECVQCGNRLRVLQHCTKLVAVLGVAPPGA</sequence>
<reference evidence="1" key="1">
    <citation type="journal article" date="2021" name="Mol. Plant Microbe Interact.">
        <title>Complete Genome Sequence of the Plant-Pathogenic Fungus Colletotrichum lupini.</title>
        <authorList>
            <person name="Baroncelli R."/>
            <person name="Pensec F."/>
            <person name="Da Lio D."/>
            <person name="Boufleur T."/>
            <person name="Vicente I."/>
            <person name="Sarrocco S."/>
            <person name="Picot A."/>
            <person name="Baraldi E."/>
            <person name="Sukno S."/>
            <person name="Thon M."/>
            <person name="Le Floch G."/>
        </authorList>
    </citation>
    <scope>NUCLEOTIDE SEQUENCE</scope>
    <source>
        <strain evidence="1">IMI 504893</strain>
    </source>
</reference>
<dbReference type="RefSeq" id="XP_049148573.1">
    <property type="nucleotide sequence ID" value="XM_049291428.1"/>
</dbReference>
<name>A0A9Q8WLA2_9PEZI</name>
<organism evidence="1 2">
    <name type="scientific">Colletotrichum lupini</name>
    <dbReference type="NCBI Taxonomy" id="145971"/>
    <lineage>
        <taxon>Eukaryota</taxon>
        <taxon>Fungi</taxon>
        <taxon>Dikarya</taxon>
        <taxon>Ascomycota</taxon>
        <taxon>Pezizomycotina</taxon>
        <taxon>Sordariomycetes</taxon>
        <taxon>Hypocreomycetidae</taxon>
        <taxon>Glomerellales</taxon>
        <taxon>Glomerellaceae</taxon>
        <taxon>Colletotrichum</taxon>
        <taxon>Colletotrichum acutatum species complex</taxon>
    </lineage>
</organism>
<evidence type="ECO:0000313" key="2">
    <source>
        <dbReference type="Proteomes" id="UP000830671"/>
    </source>
</evidence>
<keyword evidence="2" id="KW-1185">Reference proteome</keyword>
<protein>
    <submittedName>
        <fullName evidence="1">Uncharacterized protein</fullName>
    </submittedName>
</protein>
<dbReference type="AlphaFoldDB" id="A0A9Q8WLA2"/>
<dbReference type="Proteomes" id="UP000830671">
    <property type="component" value="Chromosome 6"/>
</dbReference>
<gene>
    <name evidence="1" type="ORF">CLUP02_12464</name>
</gene>